<proteinExistence type="predicted"/>
<sequence length="645" mass="74288">MKPVPLKTKDAIIEEVIKQLRRMMITDQHTIEWFENESRKETEYPIQELAIQAGYRTTEEFLYEEFYDYVEFVGPRLIKAGPELYDFNDEVMKDCISLHARTVPKNRRGRGGSFGGRGGGRTWTSSNYLNSQPSSSRTTLYQPQRYQQQQSTHFQQNKRQSPLQPNRNHSPPTPPTQIPYARNQSPLISAIPPNLVEQPSSIKSSSSPIIAGPPPGFEKLLHHIDFDSTKSYDNIQASSANSPSENDPFKSSKISKEEASHNNSSPDHRPPPDPKNARFEEAEKTFQTYISSPPGFNILQEVAVKTLVHNEFESFDDEEEYFDALEDLRPIKLPECRSFNEPEYRESPCLELLQDVKATIPQFNEINLDNYENLDDENNYLNYFVDTITAIHYSIPNKNDALFYEVVKNLHVKVSLQPGFDAISLFTVIKALGPSFINYNEEYSAENGVTQIYVKNVNRGMKKDEYRTLLRSTLSFLMPNLYIPVIVNGMKLIKAVIFEAKNGKYPYFVKFSSTKAEEKKLEETLRKAKTFELENPYPRALCIYYNDNETPYRAQIIAQIDSTKINVELVDAGEFLTVTIDQLKYVQPDELSKMPRFAIPCRIEDEKTPVMRQSLDGFQRKTTCRSIPMYLTQKNNKNYVSVKLF</sequence>
<reference evidence="2" key="1">
    <citation type="submission" date="2022-11" db="UniProtKB">
        <authorList>
            <consortium name="WormBaseParasite"/>
        </authorList>
    </citation>
    <scope>IDENTIFICATION</scope>
</reference>
<organism evidence="1 2">
    <name type="scientific">Panagrolaimus sp. ES5</name>
    <dbReference type="NCBI Taxonomy" id="591445"/>
    <lineage>
        <taxon>Eukaryota</taxon>
        <taxon>Metazoa</taxon>
        <taxon>Ecdysozoa</taxon>
        <taxon>Nematoda</taxon>
        <taxon>Chromadorea</taxon>
        <taxon>Rhabditida</taxon>
        <taxon>Tylenchina</taxon>
        <taxon>Panagrolaimomorpha</taxon>
        <taxon>Panagrolaimoidea</taxon>
        <taxon>Panagrolaimidae</taxon>
        <taxon>Panagrolaimus</taxon>
    </lineage>
</organism>
<name>A0AC34F7L6_9BILA</name>
<evidence type="ECO:0000313" key="1">
    <source>
        <dbReference type="Proteomes" id="UP000887579"/>
    </source>
</evidence>
<accession>A0AC34F7L6</accession>
<protein>
    <submittedName>
        <fullName evidence="2">Tudor domain-containing protein</fullName>
    </submittedName>
</protein>
<dbReference type="Proteomes" id="UP000887579">
    <property type="component" value="Unplaced"/>
</dbReference>
<dbReference type="WBParaSite" id="ES5_v2.g13288.t1">
    <property type="protein sequence ID" value="ES5_v2.g13288.t1"/>
    <property type="gene ID" value="ES5_v2.g13288"/>
</dbReference>
<evidence type="ECO:0000313" key="2">
    <source>
        <dbReference type="WBParaSite" id="ES5_v2.g13288.t1"/>
    </source>
</evidence>